<sequence>MKFVLLAGILATTSAAVAAAGSDKDAPIENQKLEVGLEGEFTNEWSGNGILIKEHGTGKKTDKELAQVIQGSASWTAPDGLAIELKWTADEAGAVLTGSHLPTPPPPQAIPEYISKAIEWSAAHPYDEEAILKKKY</sequence>
<feature type="signal peptide" evidence="2">
    <location>
        <begin position="1"/>
        <end position="19"/>
    </location>
</feature>
<keyword evidence="1" id="KW-0193">Cuticle</keyword>
<proteinExistence type="predicted"/>
<dbReference type="GO" id="GO:0042302">
    <property type="term" value="F:structural constituent of cuticle"/>
    <property type="evidence" value="ECO:0007669"/>
    <property type="project" value="UniProtKB-UniRule"/>
</dbReference>
<evidence type="ECO:0000313" key="4">
    <source>
        <dbReference type="RefSeq" id="XP_015595623.1"/>
    </source>
</evidence>
<evidence type="ECO:0000256" key="1">
    <source>
        <dbReference type="PROSITE-ProRule" id="PRU00497"/>
    </source>
</evidence>
<keyword evidence="2" id="KW-0732">Signal</keyword>
<gene>
    <name evidence="4 5" type="primary">LOC107267927</name>
</gene>
<keyword evidence="3" id="KW-1185">Reference proteome</keyword>
<dbReference type="PROSITE" id="PS51155">
    <property type="entry name" value="CHIT_BIND_RR_2"/>
    <property type="match status" value="1"/>
</dbReference>
<dbReference type="KEGG" id="ccin:107267927"/>
<evidence type="ECO:0000313" key="5">
    <source>
        <dbReference type="RefSeq" id="XP_024940985.1"/>
    </source>
</evidence>
<dbReference type="Pfam" id="PF00379">
    <property type="entry name" value="Chitin_bind_4"/>
    <property type="match status" value="1"/>
</dbReference>
<reference evidence="4 5" key="1">
    <citation type="submission" date="2025-04" db="UniProtKB">
        <authorList>
            <consortium name="RefSeq"/>
        </authorList>
    </citation>
    <scope>IDENTIFICATION</scope>
</reference>
<dbReference type="Proteomes" id="UP000694920">
    <property type="component" value="Unplaced"/>
</dbReference>
<dbReference type="AlphaFoldDB" id="A0AAJ7BWF8"/>
<dbReference type="GeneID" id="107267927"/>
<protein>
    <submittedName>
        <fullName evidence="4 5">Larval cuticle protein LCP-17</fullName>
    </submittedName>
</protein>
<evidence type="ECO:0000313" key="3">
    <source>
        <dbReference type="Proteomes" id="UP000694920"/>
    </source>
</evidence>
<feature type="chain" id="PRO_5044708630" evidence="2">
    <location>
        <begin position="20"/>
        <end position="136"/>
    </location>
</feature>
<dbReference type="RefSeq" id="XP_024940985.1">
    <property type="nucleotide sequence ID" value="XM_025085217.1"/>
</dbReference>
<organism evidence="3 4">
    <name type="scientific">Cephus cinctus</name>
    <name type="common">Wheat stem sawfly</name>
    <dbReference type="NCBI Taxonomy" id="211228"/>
    <lineage>
        <taxon>Eukaryota</taxon>
        <taxon>Metazoa</taxon>
        <taxon>Ecdysozoa</taxon>
        <taxon>Arthropoda</taxon>
        <taxon>Hexapoda</taxon>
        <taxon>Insecta</taxon>
        <taxon>Pterygota</taxon>
        <taxon>Neoptera</taxon>
        <taxon>Endopterygota</taxon>
        <taxon>Hymenoptera</taxon>
        <taxon>Cephoidea</taxon>
        <taxon>Cephidae</taxon>
        <taxon>Cephus</taxon>
    </lineage>
</organism>
<dbReference type="RefSeq" id="XP_015595623.1">
    <property type="nucleotide sequence ID" value="XM_015740137.2"/>
</dbReference>
<dbReference type="InterPro" id="IPR000618">
    <property type="entry name" value="Insect_cuticle"/>
</dbReference>
<accession>A0AAJ7BWF8</accession>
<evidence type="ECO:0000256" key="2">
    <source>
        <dbReference type="SAM" id="SignalP"/>
    </source>
</evidence>
<name>A0AAJ7BWF8_CEPCN</name>